<evidence type="ECO:0000313" key="2">
    <source>
        <dbReference type="Proteomes" id="UP000000740"/>
    </source>
</evidence>
<accession>B9LWU9</accession>
<evidence type="ECO:0000313" key="1">
    <source>
        <dbReference type="EMBL" id="ACM58940.1"/>
    </source>
</evidence>
<reference evidence="1 2" key="1">
    <citation type="journal article" date="2016" name="Stand. Genomic Sci.">
        <title>Complete genome sequence of the Antarctic Halorubrum lacusprofundi type strain ACAM 34.</title>
        <authorList>
            <person name="Anderson I.J."/>
            <person name="DasSarma P."/>
            <person name="Lucas S."/>
            <person name="Copeland A."/>
            <person name="Lapidus A."/>
            <person name="Del Rio T.G."/>
            <person name="Tice H."/>
            <person name="Dalin E."/>
            <person name="Bruce D.C."/>
            <person name="Goodwin L."/>
            <person name="Pitluck S."/>
            <person name="Sims D."/>
            <person name="Brettin T.S."/>
            <person name="Detter J.C."/>
            <person name="Han C.S."/>
            <person name="Larimer F."/>
            <person name="Hauser L."/>
            <person name="Land M."/>
            <person name="Ivanova N."/>
            <person name="Richardson P."/>
            <person name="Cavicchioli R."/>
            <person name="DasSarma S."/>
            <person name="Woese C.R."/>
            <person name="Kyrpides N.C."/>
        </authorList>
    </citation>
    <scope>NUCLEOTIDE SEQUENCE [LARGE SCALE GENOMIC DNA]</scope>
    <source>
        <strain evidence="2">ATCC 49239 / DSM 5036 / JCM 8891 / ACAM 34</strain>
    </source>
</reference>
<dbReference type="Proteomes" id="UP000000740">
    <property type="component" value="Plasmid pHLAC01"/>
</dbReference>
<name>B9LWU9_HALLT</name>
<sequence>MISKIWEIDIEIKFQKYSLIVISRTDVSVILNILINWIETITNLRNWLVQPRTKIGKLTFDQGTNQPRAFVDPPSEGPTVDA</sequence>
<keyword evidence="2" id="KW-1185">Reference proteome</keyword>
<dbReference type="AlphaFoldDB" id="B9LWU9"/>
<gene>
    <name evidence="1" type="ordered locus">Hlac_3428</name>
</gene>
<dbReference type="KEGG" id="hla:Hlac_3428"/>
<keyword evidence="1" id="KW-0614">Plasmid</keyword>
<protein>
    <submittedName>
        <fullName evidence="1">Uncharacterized protein</fullName>
    </submittedName>
</protein>
<geneLocation type="plasmid" evidence="1 2">
    <name>pHLAC01</name>
</geneLocation>
<dbReference type="EMBL" id="CP001367">
    <property type="protein sequence ID" value="ACM58940.1"/>
    <property type="molecule type" value="Genomic_DNA"/>
</dbReference>
<organism evidence="1 2">
    <name type="scientific">Halorubrum lacusprofundi (strain ATCC 49239 / DSM 5036 / JCM 8891 / ACAM 34)</name>
    <dbReference type="NCBI Taxonomy" id="416348"/>
    <lineage>
        <taxon>Archaea</taxon>
        <taxon>Methanobacteriati</taxon>
        <taxon>Methanobacteriota</taxon>
        <taxon>Stenosarchaea group</taxon>
        <taxon>Halobacteria</taxon>
        <taxon>Halobacteriales</taxon>
        <taxon>Haloferacaceae</taxon>
        <taxon>Halorubrum</taxon>
    </lineage>
</organism>
<proteinExistence type="predicted"/>
<dbReference type="HOGENOM" id="CLU_2550126_0_0_2"/>